<sequence>MVKPGIAFLIVPPDEALRPNACCPRPECRVTDNLLCRAYDSGARMGRLGNSLSSDAGPVLLFGVCFPYSATASQTSQVGTKVTRWGPEPPAPFGLHNLVGVPLGLSEAKGPADETLGPAKTRTILPSPAEGPLYAFQPGKMWVLIKDLRGKHWKSKQWQGPFQILLITHTAV</sequence>
<evidence type="ECO:0008006" key="3">
    <source>
        <dbReference type="Google" id="ProtNLM"/>
    </source>
</evidence>
<comment type="caution">
    <text evidence="1">The sequence shown here is derived from an EMBL/GenBank/DDBJ whole genome shotgun (WGS) entry which is preliminary data.</text>
</comment>
<proteinExistence type="predicted"/>
<dbReference type="Gene3D" id="2.30.30.850">
    <property type="match status" value="1"/>
</dbReference>
<keyword evidence="2" id="KW-1185">Reference proteome</keyword>
<protein>
    <recommendedName>
        <fullName evidence="3">Murine leukemia virus integrase C-terminal domain-containing protein</fullName>
    </recommendedName>
</protein>
<dbReference type="EMBL" id="JAHRIO010063492">
    <property type="protein sequence ID" value="MEQ2179637.1"/>
    <property type="molecule type" value="Genomic_DNA"/>
</dbReference>
<evidence type="ECO:0000313" key="1">
    <source>
        <dbReference type="EMBL" id="MEQ2179637.1"/>
    </source>
</evidence>
<organism evidence="1 2">
    <name type="scientific">Goodea atripinnis</name>
    <dbReference type="NCBI Taxonomy" id="208336"/>
    <lineage>
        <taxon>Eukaryota</taxon>
        <taxon>Metazoa</taxon>
        <taxon>Chordata</taxon>
        <taxon>Craniata</taxon>
        <taxon>Vertebrata</taxon>
        <taxon>Euteleostomi</taxon>
        <taxon>Actinopterygii</taxon>
        <taxon>Neopterygii</taxon>
        <taxon>Teleostei</taxon>
        <taxon>Neoteleostei</taxon>
        <taxon>Acanthomorphata</taxon>
        <taxon>Ovalentaria</taxon>
        <taxon>Atherinomorphae</taxon>
        <taxon>Cyprinodontiformes</taxon>
        <taxon>Goodeidae</taxon>
        <taxon>Goodea</taxon>
    </lineage>
</organism>
<gene>
    <name evidence="1" type="ORF">GOODEAATRI_027215</name>
</gene>
<accession>A0ABV0P870</accession>
<evidence type="ECO:0000313" key="2">
    <source>
        <dbReference type="Proteomes" id="UP001476798"/>
    </source>
</evidence>
<name>A0ABV0P870_9TELE</name>
<dbReference type="Proteomes" id="UP001476798">
    <property type="component" value="Unassembled WGS sequence"/>
</dbReference>
<reference evidence="1 2" key="1">
    <citation type="submission" date="2021-06" db="EMBL/GenBank/DDBJ databases">
        <authorList>
            <person name="Palmer J.M."/>
        </authorList>
    </citation>
    <scope>NUCLEOTIDE SEQUENCE [LARGE SCALE GENOMIC DNA]</scope>
    <source>
        <strain evidence="1 2">GA_2019</strain>
        <tissue evidence="1">Muscle</tissue>
    </source>
</reference>